<gene>
    <name evidence="2" type="ORF">AAND1436_LOCUS35410</name>
</gene>
<accession>A0A7S2HKQ7</accession>
<keyword evidence="1" id="KW-0472">Membrane</keyword>
<keyword evidence="1" id="KW-1133">Transmembrane helix</keyword>
<name>A0A7S2HKQ7_9DINO</name>
<keyword evidence="1" id="KW-0812">Transmembrane</keyword>
<protein>
    <submittedName>
        <fullName evidence="2">Uncharacterized protein</fullName>
    </submittedName>
</protein>
<dbReference type="AlphaFoldDB" id="A0A7S2HKQ7"/>
<reference evidence="2" key="1">
    <citation type="submission" date="2021-01" db="EMBL/GenBank/DDBJ databases">
        <authorList>
            <person name="Corre E."/>
            <person name="Pelletier E."/>
            <person name="Niang G."/>
            <person name="Scheremetjew M."/>
            <person name="Finn R."/>
            <person name="Kale V."/>
            <person name="Holt S."/>
            <person name="Cochrane G."/>
            <person name="Meng A."/>
            <person name="Brown T."/>
            <person name="Cohen L."/>
        </authorList>
    </citation>
    <scope>NUCLEOTIDE SEQUENCE</scope>
    <source>
        <strain evidence="2">CCMP2222</strain>
    </source>
</reference>
<feature type="transmembrane region" description="Helical" evidence="1">
    <location>
        <begin position="67"/>
        <end position="88"/>
    </location>
</feature>
<sequence>MAMVGVPSMAMVGATSTMSEDVLKQDHEPLPANVYGWAVSMVIRDLIWLHQGTHLRMERAARIANSLLIIGGTIAMQVFLLFAVSSLLCRKQVHRIRSTYGEYEYLMYPNHTYITVNGFNRGIPGYRKDERFLLMSGNFASEVCEIPLSHPYYLACILLVWVFTCQVELRTIFETSYRLFYATPTVAGLGDVLKDQWNDHAHNVQGLTAGLKFFIAVFVQIPRVCTLLSLLWLGCRWLTATIGLDEVLLNGLALEFMVLLKDLLYNVCISHRNKFETERLFIKPFRDVNKAGFCTFFDSQVWGVMSVIFVWCYVFHMQQVLPDYRWDVQDLCSKHLMTLVADQRPGSRFFRR</sequence>
<organism evidence="2">
    <name type="scientific">Alexandrium andersonii</name>
    <dbReference type="NCBI Taxonomy" id="327968"/>
    <lineage>
        <taxon>Eukaryota</taxon>
        <taxon>Sar</taxon>
        <taxon>Alveolata</taxon>
        <taxon>Dinophyceae</taxon>
        <taxon>Gonyaulacales</taxon>
        <taxon>Pyrocystaceae</taxon>
        <taxon>Alexandrium</taxon>
    </lineage>
</organism>
<proteinExistence type="predicted"/>
<dbReference type="EMBL" id="HBGQ01073908">
    <property type="protein sequence ID" value="CAD9492737.1"/>
    <property type="molecule type" value="Transcribed_RNA"/>
</dbReference>
<evidence type="ECO:0000313" key="2">
    <source>
        <dbReference type="EMBL" id="CAD9492737.1"/>
    </source>
</evidence>
<evidence type="ECO:0000256" key="1">
    <source>
        <dbReference type="SAM" id="Phobius"/>
    </source>
</evidence>